<dbReference type="Proteomes" id="UP001596157">
    <property type="component" value="Unassembled WGS sequence"/>
</dbReference>
<protein>
    <submittedName>
        <fullName evidence="1">Phosphopantetheinyl transferase</fullName>
    </submittedName>
</protein>
<comment type="caution">
    <text evidence="1">The sequence shown here is derived from an EMBL/GenBank/DDBJ whole genome shotgun (WGS) entry which is preliminary data.</text>
</comment>
<dbReference type="SUPFAM" id="SSF56214">
    <property type="entry name" value="4'-phosphopantetheinyl transferase"/>
    <property type="match status" value="1"/>
</dbReference>
<dbReference type="InterPro" id="IPR037143">
    <property type="entry name" value="4-PPantetheinyl_Trfase_dom_sf"/>
</dbReference>
<keyword evidence="2" id="KW-1185">Reference proteome</keyword>
<proteinExistence type="predicted"/>
<evidence type="ECO:0000313" key="1">
    <source>
        <dbReference type="EMBL" id="MFC5286839.1"/>
    </source>
</evidence>
<dbReference type="GO" id="GO:0016740">
    <property type="term" value="F:transferase activity"/>
    <property type="evidence" value="ECO:0007669"/>
    <property type="project" value="UniProtKB-KW"/>
</dbReference>
<dbReference type="EMBL" id="JBHSKF010000003">
    <property type="protein sequence ID" value="MFC5286839.1"/>
    <property type="molecule type" value="Genomic_DNA"/>
</dbReference>
<accession>A0ABW0EHJ0</accession>
<keyword evidence="1" id="KW-0808">Transferase</keyword>
<evidence type="ECO:0000313" key="2">
    <source>
        <dbReference type="Proteomes" id="UP001596157"/>
    </source>
</evidence>
<dbReference type="Gene3D" id="3.90.470.20">
    <property type="entry name" value="4'-phosphopantetheinyl transferase domain"/>
    <property type="match status" value="1"/>
</dbReference>
<reference evidence="2" key="1">
    <citation type="journal article" date="2019" name="Int. J. Syst. Evol. Microbiol.">
        <title>The Global Catalogue of Microorganisms (GCM) 10K type strain sequencing project: providing services to taxonomists for standard genome sequencing and annotation.</title>
        <authorList>
            <consortium name="The Broad Institute Genomics Platform"/>
            <consortium name="The Broad Institute Genome Sequencing Center for Infectious Disease"/>
            <person name="Wu L."/>
            <person name="Ma J."/>
        </authorList>
    </citation>
    <scope>NUCLEOTIDE SEQUENCE [LARGE SCALE GENOMIC DNA]</scope>
    <source>
        <strain evidence="2">CCUG 59778</strain>
    </source>
</reference>
<name>A0ABW0EHJ0_9PSEU</name>
<dbReference type="RefSeq" id="WP_378245201.1">
    <property type="nucleotide sequence ID" value="NZ_JBHSKF010000003.1"/>
</dbReference>
<sequence>MSRWGSAVVAFRGLSDPAQLVAPMSLDSVYTRAERLRSGEGRTLQHWAGRLAAKHAVLRLLGVAATPESLGGVEVLPRPSAMCARGAACQHGHPPEVHLRAPLSAEADTRIRVSVSHTADLAVAVALSAATLPEDQ</sequence>
<organism evidence="1 2">
    <name type="scientific">Actinokineospora guangxiensis</name>
    <dbReference type="NCBI Taxonomy" id="1490288"/>
    <lineage>
        <taxon>Bacteria</taxon>
        <taxon>Bacillati</taxon>
        <taxon>Actinomycetota</taxon>
        <taxon>Actinomycetes</taxon>
        <taxon>Pseudonocardiales</taxon>
        <taxon>Pseudonocardiaceae</taxon>
        <taxon>Actinokineospora</taxon>
    </lineage>
</organism>
<gene>
    <name evidence="1" type="ORF">ACFPM7_07230</name>
</gene>